<protein>
    <recommendedName>
        <fullName evidence="3">DUF1273 family protein</fullName>
    </recommendedName>
</protein>
<sequence>MPRIGITGHSDLGEETTALVRRALDRELAAFGGGPELVGVTCLAKGADQVFAESVWEARGTLEVILPSVDYRETKVGADDLYRFDGLLMRAAAVRFMPFRTADEEAYAAANTAVLARVERLFAVWDGRPGTGRGGTADAVATARRHGVPVHVVWPEGAVRG</sequence>
<gene>
    <name evidence="1" type="ORF">KGD84_21610</name>
</gene>
<accession>A0ABX8BFL3</accession>
<name>A0ABX8BFL3_9ACTN</name>
<dbReference type="EMBL" id="CP074133">
    <property type="protein sequence ID" value="QUX21034.1"/>
    <property type="molecule type" value="Genomic_DNA"/>
</dbReference>
<evidence type="ECO:0000313" key="1">
    <source>
        <dbReference type="EMBL" id="QUX21034.1"/>
    </source>
</evidence>
<organism evidence="1 2">
    <name type="scientific">Nocardiopsis changdeensis</name>
    <dbReference type="NCBI Taxonomy" id="2831969"/>
    <lineage>
        <taxon>Bacteria</taxon>
        <taxon>Bacillati</taxon>
        <taxon>Actinomycetota</taxon>
        <taxon>Actinomycetes</taxon>
        <taxon>Streptosporangiales</taxon>
        <taxon>Nocardiopsidaceae</taxon>
        <taxon>Nocardiopsis</taxon>
    </lineage>
</organism>
<dbReference type="Proteomes" id="UP000676079">
    <property type="component" value="Chromosome"/>
</dbReference>
<keyword evidence="2" id="KW-1185">Reference proteome</keyword>
<evidence type="ECO:0008006" key="3">
    <source>
        <dbReference type="Google" id="ProtNLM"/>
    </source>
</evidence>
<evidence type="ECO:0000313" key="2">
    <source>
        <dbReference type="Proteomes" id="UP000676079"/>
    </source>
</evidence>
<dbReference type="Gene3D" id="3.40.50.450">
    <property type="match status" value="1"/>
</dbReference>
<dbReference type="SUPFAM" id="SSF102405">
    <property type="entry name" value="MCP/YpsA-like"/>
    <property type="match status" value="1"/>
</dbReference>
<proteinExistence type="predicted"/>
<dbReference type="RefSeq" id="WP_220562229.1">
    <property type="nucleotide sequence ID" value="NZ_CP074133.1"/>
</dbReference>
<reference evidence="1 2" key="1">
    <citation type="submission" date="2021-05" db="EMBL/GenBank/DDBJ databases">
        <title>Direct Submission.</title>
        <authorList>
            <person name="Li K."/>
            <person name="Gao J."/>
        </authorList>
    </citation>
    <scope>NUCLEOTIDE SEQUENCE [LARGE SCALE GENOMIC DNA]</scope>
    <source>
        <strain evidence="1 2">Mg02</strain>
    </source>
</reference>